<feature type="compositionally biased region" description="Basic and acidic residues" evidence="1">
    <location>
        <begin position="1712"/>
        <end position="1722"/>
    </location>
</feature>
<keyword evidence="2" id="KW-0812">Transmembrane</keyword>
<accession>A0ABR0E5L6</accession>
<sequence length="2078" mass="223105">MSPPIFNTPIRHVLETFIKALQNSDPFSFEKYTSAIQTATKHQGVLDTVSDWIPDGEQGFDINNYRMLDGRDFSDTLASLGTAAVARVMANTNDRWGFHSCVNNDNAVSTSKAGIVTVFPWLFADHVNTNLRAQGLPELKEFLNNCPGFLDAYNQLLTSPPFDHLALIVNDTTHSREYTTTLLFVYNYMNQGKGSPVPLSTNIPSANDPSSWMSVVNTWIRTATSPEFQRSYPTIQPAGLVSGLSAIIALDGVPDAPPDRLVHAFTASAVGDPTKWDFNDDLQNLQTMADVLWKSWDGRVGNYQNAINKAEDSPHSSVSNASAGPSEPIEVVVTTYGDPAVAWMVRCMSSGYSSLFSAGPPANRQTFDAGSGGGGGSCFRPGTQVLISNGSVNIEGITEGNQVVTRAGASPQYGVSSDELPKHCTLVNGARTKLWGFNDEAPFFTANHVFHTATGMRAVDPAGAKLENPWLDVGFLRTGHHVLRTTDGKHYDAVLIEKLHFADADCDYVYGVHLREGLRSYHANGYLVHLNYPEITIKSISNLLKDLPTSARVGLMQSAKELQPLLARFGATTALEVLEKEITSSKELDYVSICRKGAKTRSNLSNVIKRWEATDFSEAAVSQFPAQLPVVEINHGVVSIDHEYCEIAAIDKNTINWTRQVANGQWEHGSVAFDPNLVNGHGALTYSSSKDSLGTDTPRAILLQQISTSTVPTVPALVSMSAPPVSMSAPPMSMSAPPLSMSAPPVYAMAAPNSVPKSDDAQGPAGQPPHVMARFGGGPGRGGFGGGGFGGRGGGGPNWGGGGGNWGDGGRGGGNWNDGGRGGWGGGGRGGWGGGRGGGGNWGDHGWNDHGRPDPSPQPGPSPQPNPTPQPDPTPKPAPAPQPTPKPQPTPIPRPTPTPQPDPSPQPNPQPQPTPTPKPAPQPTPTPKPDPTPIPRPVIPPSGPPAVARQFKPLDHYTLAFDPSEFTDGQVSPAGATTSLFDMYTCYDDESGAWLARLAALDAIRDAAAAKLQTAGSGFTWTAVPELYTSTSFGDNAGAGFLFQITNPDIIASVSDGYDAENPKYSGPLTFKNIGLDSVTLPFVPSYLKVTLSFDSQSIVPPSMIREYDPAMINQNGKRHLLVGTWNSDMAPQAMVARASASALASPSPINRPHTPPTVVAKPLVRVMASSVQVPDTDLAGAKYLFTSVNVDNLNQQVNEKVQNLLYRTMVYHMNDKDRDNFTKTPKPDVGDLDTQVPASLSTLLDVKTITWVSNVYAKAWIAQRISMIPKAQRKNWQVDYKDPAVAAKKLEYWWSGKGPNCMCKAPEYNHLNQVAANAIILQLCPQLQSFKDDFRQGDTKATKTKLDTTGLTGGQRWARALYNSFAIGPGLAKMADPDQSALQKVTNFMCALDPIPMDVTAQNWTDDNKPLAIRLSENARKYREDQLHTQQYLNREDEFITDAYAFLVDGLRGLWESLLSETSVEGKTITAQLQADLHEMMQIYEDELKESGKDKVLAMLDLMTDLIQSQASIMKGISNLSTAIPAFLKNFGTKGWLGAFTSAEQAVKTANGPSTGNDKFSKAKCFAFGSLVVVSMGMFIGGAWSAFRMWPNLEPVEKAKLILSTVQTALVAADQANNTAMSIIRYRYWKNNTPAADVPKDAPPAAQEATDAQAANAAGAVEESTTQDAAVAEQEKRASFGDKAVSRNEVLQEVAEKNGEKLNADTADDEAIGRQVERDAGKTTGIGVDDGLEAKEKPIEEAPAPKPNPGPDPEPEEPEQLKLKLKNFNIAGTVIRGMIIACGIGLTIIGGISLYQNWGTMSTVDRAINIVITVQQSLSIVVDAVSLGLEVGEMIFDIVDTAISTVCAFAGPILAVIGVILFFVLLIIGSRQPPPLSAPEQYIKDSGQALVDSLSDPPSPKLSWKVNPFIITADAAGQTVRIVGTNNTGSDAKFQNITTRFTTGTDANALYHDAAWKSSENTTNTTATGIVSLAATGDATKIDWGLSQSTMDNNISTVTLSLEKKRPNPMPDKPTDDDFLLIVKAGESIGWNVTGTAGTFQADTDEKDAGFTLTVQEIWVDDLVKVDFTVVKMPKMG</sequence>
<reference evidence="3 4" key="1">
    <citation type="journal article" date="2023" name="G3 (Bethesda)">
        <title>A chromosome-level genome assembly of Zasmidium syzygii isolated from banana leaves.</title>
        <authorList>
            <person name="van Westerhoven A.C."/>
            <person name="Mehrabi R."/>
            <person name="Talebi R."/>
            <person name="Steentjes M.B.F."/>
            <person name="Corcolon B."/>
            <person name="Chong P.A."/>
            <person name="Kema G.H.J."/>
            <person name="Seidl M.F."/>
        </authorList>
    </citation>
    <scope>NUCLEOTIDE SEQUENCE [LARGE SCALE GENOMIC DNA]</scope>
    <source>
        <strain evidence="3 4">P124</strain>
    </source>
</reference>
<evidence type="ECO:0000313" key="4">
    <source>
        <dbReference type="Proteomes" id="UP001305779"/>
    </source>
</evidence>
<feature type="region of interest" description="Disordered" evidence="1">
    <location>
        <begin position="1698"/>
        <end position="1760"/>
    </location>
</feature>
<feature type="transmembrane region" description="Helical" evidence="2">
    <location>
        <begin position="1775"/>
        <end position="1796"/>
    </location>
</feature>
<dbReference type="PANTHER" id="PTHR33472:SF28">
    <property type="entry name" value="BROMO AND FHA DOMAIN-CONTAINING PROTEIN DDB_G0267958"/>
    <property type="match status" value="1"/>
</dbReference>
<evidence type="ECO:0000256" key="2">
    <source>
        <dbReference type="SAM" id="Phobius"/>
    </source>
</evidence>
<proteinExistence type="predicted"/>
<keyword evidence="4" id="KW-1185">Reference proteome</keyword>
<dbReference type="EMBL" id="JAXOVC010000010">
    <property type="protein sequence ID" value="KAK4496728.1"/>
    <property type="molecule type" value="Genomic_DNA"/>
</dbReference>
<gene>
    <name evidence="3" type="ORF">PRZ48_012711</name>
</gene>
<dbReference type="Proteomes" id="UP001305779">
    <property type="component" value="Unassembled WGS sequence"/>
</dbReference>
<name>A0ABR0E5L6_ZASCE</name>
<feature type="compositionally biased region" description="Low complexity" evidence="1">
    <location>
        <begin position="1644"/>
        <end position="1661"/>
    </location>
</feature>
<comment type="caution">
    <text evidence="3">The sequence shown here is derived from an EMBL/GenBank/DDBJ whole genome shotgun (WGS) entry which is preliminary data.</text>
</comment>
<dbReference type="Gene3D" id="2.170.16.10">
    <property type="entry name" value="Hedgehog/Intein (Hint) domain"/>
    <property type="match status" value="1"/>
</dbReference>
<evidence type="ECO:0000313" key="3">
    <source>
        <dbReference type="EMBL" id="KAK4496728.1"/>
    </source>
</evidence>
<feature type="region of interest" description="Disordered" evidence="1">
    <location>
        <begin position="1636"/>
        <end position="1685"/>
    </location>
</feature>
<dbReference type="InterPro" id="IPR036844">
    <property type="entry name" value="Hint_dom_sf"/>
</dbReference>
<feature type="compositionally biased region" description="Pro residues" evidence="1">
    <location>
        <begin position="854"/>
        <end position="944"/>
    </location>
</feature>
<organism evidence="3 4">
    <name type="scientific">Zasmidium cellare</name>
    <name type="common">Wine cellar mold</name>
    <name type="synonym">Racodium cellare</name>
    <dbReference type="NCBI Taxonomy" id="395010"/>
    <lineage>
        <taxon>Eukaryota</taxon>
        <taxon>Fungi</taxon>
        <taxon>Dikarya</taxon>
        <taxon>Ascomycota</taxon>
        <taxon>Pezizomycotina</taxon>
        <taxon>Dothideomycetes</taxon>
        <taxon>Dothideomycetidae</taxon>
        <taxon>Mycosphaerellales</taxon>
        <taxon>Mycosphaerellaceae</taxon>
        <taxon>Zasmidium</taxon>
    </lineage>
</organism>
<dbReference type="SUPFAM" id="SSF51294">
    <property type="entry name" value="Hedgehog/intein (Hint) domain"/>
    <property type="match status" value="1"/>
</dbReference>
<dbReference type="PANTHER" id="PTHR33472">
    <property type="entry name" value="OS01G0106600 PROTEIN"/>
    <property type="match status" value="1"/>
</dbReference>
<feature type="region of interest" description="Disordered" evidence="1">
    <location>
        <begin position="752"/>
        <end position="948"/>
    </location>
</feature>
<feature type="transmembrane region" description="Helical" evidence="2">
    <location>
        <begin position="1842"/>
        <end position="1869"/>
    </location>
</feature>
<protein>
    <submittedName>
        <fullName evidence="3">Uncharacterized protein</fullName>
    </submittedName>
</protein>
<keyword evidence="2" id="KW-0472">Membrane</keyword>
<feature type="compositionally biased region" description="Gly residues" evidence="1">
    <location>
        <begin position="775"/>
        <end position="843"/>
    </location>
</feature>
<feature type="compositionally biased region" description="Basic and acidic residues" evidence="1">
    <location>
        <begin position="1674"/>
        <end position="1685"/>
    </location>
</feature>
<keyword evidence="2" id="KW-1133">Transmembrane helix</keyword>
<evidence type="ECO:0000256" key="1">
    <source>
        <dbReference type="SAM" id="MobiDB-lite"/>
    </source>
</evidence>